<keyword evidence="3" id="KW-1185">Reference proteome</keyword>
<comment type="caution">
    <text evidence="2">The sequence shown here is derived from an EMBL/GenBank/DDBJ whole genome shotgun (WGS) entry which is preliminary data.</text>
</comment>
<protein>
    <submittedName>
        <fullName evidence="2">Uncharacterized protein</fullName>
    </submittedName>
</protein>
<sequence length="105" mass="11850">MDYPTFNNNNLNLLLLQSPCRRFRLSSYALFLPVQRFELGSRRPLLLAVTNSNPVNKRTWPRRGKKQMGALMRKRVVGGHSSTTTTFVPSANTATQDKIGTRSSP</sequence>
<dbReference type="Proteomes" id="UP001604277">
    <property type="component" value="Unassembled WGS sequence"/>
</dbReference>
<name>A0ABD1WTM3_9LAMI</name>
<gene>
    <name evidence="2" type="ORF">Fot_06633</name>
</gene>
<feature type="compositionally biased region" description="Polar residues" evidence="1">
    <location>
        <begin position="80"/>
        <end position="105"/>
    </location>
</feature>
<accession>A0ABD1WTM3</accession>
<evidence type="ECO:0000313" key="3">
    <source>
        <dbReference type="Proteomes" id="UP001604277"/>
    </source>
</evidence>
<reference evidence="3" key="1">
    <citation type="submission" date="2024-07" db="EMBL/GenBank/DDBJ databases">
        <title>Two chromosome-level genome assemblies of Korean endemic species Abeliophyllum distichum and Forsythia ovata (Oleaceae).</title>
        <authorList>
            <person name="Jang H."/>
        </authorList>
    </citation>
    <scope>NUCLEOTIDE SEQUENCE [LARGE SCALE GENOMIC DNA]</scope>
</reference>
<evidence type="ECO:0000313" key="2">
    <source>
        <dbReference type="EMBL" id="KAL2553014.1"/>
    </source>
</evidence>
<organism evidence="2 3">
    <name type="scientific">Forsythia ovata</name>
    <dbReference type="NCBI Taxonomy" id="205694"/>
    <lineage>
        <taxon>Eukaryota</taxon>
        <taxon>Viridiplantae</taxon>
        <taxon>Streptophyta</taxon>
        <taxon>Embryophyta</taxon>
        <taxon>Tracheophyta</taxon>
        <taxon>Spermatophyta</taxon>
        <taxon>Magnoliopsida</taxon>
        <taxon>eudicotyledons</taxon>
        <taxon>Gunneridae</taxon>
        <taxon>Pentapetalae</taxon>
        <taxon>asterids</taxon>
        <taxon>lamiids</taxon>
        <taxon>Lamiales</taxon>
        <taxon>Oleaceae</taxon>
        <taxon>Forsythieae</taxon>
        <taxon>Forsythia</taxon>
    </lineage>
</organism>
<evidence type="ECO:0000256" key="1">
    <source>
        <dbReference type="SAM" id="MobiDB-lite"/>
    </source>
</evidence>
<feature type="region of interest" description="Disordered" evidence="1">
    <location>
        <begin position="79"/>
        <end position="105"/>
    </location>
</feature>
<dbReference type="EMBL" id="JBFOLJ010000002">
    <property type="protein sequence ID" value="KAL2553014.1"/>
    <property type="molecule type" value="Genomic_DNA"/>
</dbReference>
<dbReference type="AlphaFoldDB" id="A0ABD1WTM3"/>
<proteinExistence type="predicted"/>